<comment type="caution">
    <text evidence="1">The sequence shown here is derived from an EMBL/GenBank/DDBJ whole genome shotgun (WGS) entry which is preliminary data.</text>
</comment>
<evidence type="ECO:0000313" key="2">
    <source>
        <dbReference type="Proteomes" id="UP000003448"/>
    </source>
</evidence>
<accession>I0L4S9</accession>
<gene>
    <name evidence="1" type="ORF">MILUP08_43738</name>
</gene>
<dbReference type="AlphaFoldDB" id="I0L4S9"/>
<protein>
    <submittedName>
        <fullName evidence="1">Uncharacterized protein</fullName>
    </submittedName>
</protein>
<dbReference type="Proteomes" id="UP000003448">
    <property type="component" value="Unassembled WGS sequence"/>
</dbReference>
<organism evidence="1 2">
    <name type="scientific">Micromonospora lupini str. Lupac 08</name>
    <dbReference type="NCBI Taxonomy" id="1150864"/>
    <lineage>
        <taxon>Bacteria</taxon>
        <taxon>Bacillati</taxon>
        <taxon>Actinomycetota</taxon>
        <taxon>Actinomycetes</taxon>
        <taxon>Micromonosporales</taxon>
        <taxon>Micromonosporaceae</taxon>
        <taxon>Micromonospora</taxon>
    </lineage>
</organism>
<evidence type="ECO:0000313" key="1">
    <source>
        <dbReference type="EMBL" id="CCH18826.1"/>
    </source>
</evidence>
<sequence length="29" mass="3151">MDASQVEWVTVVAYENARGCPQPMAAVRA</sequence>
<dbReference type="STRING" id="1150864.MILUP08_43738"/>
<name>I0L4S9_9ACTN</name>
<reference evidence="2" key="1">
    <citation type="journal article" date="2012" name="J. Bacteriol.">
        <title>Genome Sequence of Micromonospora lupini Lupac 08, Isolated from Root Nodules of Lupinus angustifolius.</title>
        <authorList>
            <person name="Alonso-Vega P."/>
            <person name="Normand P."/>
            <person name="Bacigalupe R."/>
            <person name="Pujic P."/>
            <person name="Lajus A."/>
            <person name="Vallenet D."/>
            <person name="Carro L."/>
            <person name="Coll P."/>
            <person name="Trujillo M.E."/>
        </authorList>
    </citation>
    <scope>NUCLEOTIDE SEQUENCE [LARGE SCALE GENOMIC DNA]</scope>
    <source>
        <strain evidence="2">Lupac 08</strain>
    </source>
</reference>
<proteinExistence type="predicted"/>
<keyword evidence="2" id="KW-1185">Reference proteome</keyword>
<dbReference type="EMBL" id="CAIE01000028">
    <property type="protein sequence ID" value="CCH18826.1"/>
    <property type="molecule type" value="Genomic_DNA"/>
</dbReference>